<dbReference type="RefSeq" id="WP_106057937.1">
    <property type="nucleotide sequence ID" value="NZ_CP027228.1"/>
</dbReference>
<dbReference type="Proteomes" id="UP000237883">
    <property type="component" value="Chromosome"/>
</dbReference>
<evidence type="ECO:0000313" key="5">
    <source>
        <dbReference type="EMBL" id="AVM48883.1"/>
    </source>
</evidence>
<keyword evidence="6" id="KW-1185">Reference proteome</keyword>
<dbReference type="OrthoDB" id="3188707at2"/>
<name>A0A2S0L6G3_9FIRM</name>
<dbReference type="EMBL" id="CP027228">
    <property type="protein sequence ID" value="AVM48883.1"/>
    <property type="molecule type" value="Genomic_DNA"/>
</dbReference>
<dbReference type="GO" id="GO:0016787">
    <property type="term" value="F:hydrolase activity"/>
    <property type="evidence" value="ECO:0007669"/>
    <property type="project" value="UniProtKB-KW"/>
</dbReference>
<dbReference type="InterPro" id="IPR011335">
    <property type="entry name" value="Restrct_endonuc-II-like"/>
</dbReference>
<organism evidence="5 6">
    <name type="scientific">Mogibacterium diversum</name>
    <dbReference type="NCBI Taxonomy" id="114527"/>
    <lineage>
        <taxon>Bacteria</taxon>
        <taxon>Bacillati</taxon>
        <taxon>Bacillota</taxon>
        <taxon>Clostridia</taxon>
        <taxon>Peptostreptococcales</taxon>
        <taxon>Anaerovoracaceae</taxon>
        <taxon>Mogibacterium</taxon>
    </lineage>
</organism>
<protein>
    <submittedName>
        <fullName evidence="5">Restriction endonuclease</fullName>
    </submittedName>
</protein>
<reference evidence="6" key="1">
    <citation type="submission" date="2018-02" db="EMBL/GenBank/DDBJ databases">
        <authorList>
            <person name="Holder M.E."/>
            <person name="Ajami N.J."/>
            <person name="Petrosino J.F."/>
        </authorList>
    </citation>
    <scope>NUCLEOTIDE SEQUENCE [LARGE SCALE GENOMIC DNA]</scope>
    <source>
        <strain evidence="6">CCUG 47132</strain>
    </source>
</reference>
<keyword evidence="3" id="KW-0378">Hydrolase</keyword>
<dbReference type="Gene3D" id="3.40.600.10">
    <property type="entry name" value="DNA mismatch repair MutH/Restriction endonuclease, type II"/>
    <property type="match status" value="2"/>
</dbReference>
<sequence length="507" mass="58481">MTAKLPYDKTDPKSIERYAKKLIGKTFQDVLNESIYSNSKVGDESGKYGDEKRKGGLGNLLEKYYFGYEVNSDSEPDFKEAGVELKVSPYEEKNKGGYKAGERLVLTMINFNKEVEQDFYKSHVWEKCKLMLLIYYFRDKAIKNNLDYHIDYAKLFEIPEKDMNIIINDYKIIIDKILQGKAHEISEGDTMYLGACTKGATAAKSLVSQRYNENVKAKSRAFCLKNSYMTTVLNNYLMADECTDAAEFASEKELEAKSISEIIQDRLNKYINWNEDRIASKLGLDINKKNKSYEAIIVKHMLGVNELEDEKIDEFQKAGINVKVVKFKKHGKPNENMRLEDINFINLDKEPFDDEIKDEEGNDIGWEASRLYEILGNRKYLFAVFWEDEEGATFKGCQLWAMPDDDLEKVKAAWKELKIKIRNGVEFEVNGNIVTNNLTKSSENGIFHVRPHAKNSFYKFTDGTEIGNGNISDTDLLPSGDRITRQAYWLNRSYINSQLEDTLIRHH</sequence>
<dbReference type="InterPro" id="IPR037057">
    <property type="entry name" value="DNA_rep_MutH/T2_RE_sf"/>
</dbReference>
<evidence type="ECO:0000259" key="4">
    <source>
        <dbReference type="SMART" id="SM00927"/>
    </source>
</evidence>
<dbReference type="SUPFAM" id="SSF52980">
    <property type="entry name" value="Restriction endonuclease-like"/>
    <property type="match status" value="2"/>
</dbReference>
<feature type="domain" description="DNA mismatch repair MutH/Type II restriction enzyme Sau3AI" evidence="4">
    <location>
        <begin position="68"/>
        <end position="169"/>
    </location>
</feature>
<dbReference type="REBASE" id="243575">
    <property type="entry name" value="Mdi47132ORF8460P"/>
</dbReference>
<dbReference type="InterPro" id="IPR011337">
    <property type="entry name" value="DNA_rep_MutH/RE_typeII_Sau3AI"/>
</dbReference>
<evidence type="ECO:0000256" key="1">
    <source>
        <dbReference type="ARBA" id="ARBA00022722"/>
    </source>
</evidence>
<dbReference type="Pfam" id="PF02976">
    <property type="entry name" value="MutH"/>
    <property type="match status" value="1"/>
</dbReference>
<evidence type="ECO:0000256" key="2">
    <source>
        <dbReference type="ARBA" id="ARBA00022759"/>
    </source>
</evidence>
<proteinExistence type="predicted"/>
<gene>
    <name evidence="5" type="ORF">C5Q96_08455</name>
</gene>
<dbReference type="KEGG" id="mdv:C5Q96_08455"/>
<dbReference type="CDD" id="cd22355">
    <property type="entry name" value="Sau3AI_C"/>
    <property type="match status" value="1"/>
</dbReference>
<dbReference type="AlphaFoldDB" id="A0A2S0L6G3"/>
<keyword evidence="2 5" id="KW-0255">Endonuclease</keyword>
<evidence type="ECO:0000256" key="3">
    <source>
        <dbReference type="ARBA" id="ARBA00022801"/>
    </source>
</evidence>
<dbReference type="GeneID" id="78392292"/>
<keyword evidence="1" id="KW-0540">Nuclease</keyword>
<dbReference type="GO" id="GO:0004519">
    <property type="term" value="F:endonuclease activity"/>
    <property type="evidence" value="ECO:0007669"/>
    <property type="project" value="UniProtKB-KW"/>
</dbReference>
<dbReference type="CDD" id="cd22356">
    <property type="entry name" value="Sau3AI_N-like"/>
    <property type="match status" value="1"/>
</dbReference>
<dbReference type="NCBIfam" id="NF040973">
    <property type="entry name" value="restrict_Sau3AI"/>
    <property type="match status" value="1"/>
</dbReference>
<evidence type="ECO:0000313" key="6">
    <source>
        <dbReference type="Proteomes" id="UP000237883"/>
    </source>
</evidence>
<accession>A0A2S0L6G3</accession>
<dbReference type="GO" id="GO:0003677">
    <property type="term" value="F:DNA binding"/>
    <property type="evidence" value="ECO:0007669"/>
    <property type="project" value="InterPro"/>
</dbReference>
<dbReference type="SMART" id="SM00927">
    <property type="entry name" value="MutH"/>
    <property type="match status" value="1"/>
</dbReference>